<dbReference type="PATRIC" id="fig|2162.10.peg.965"/>
<dbReference type="EMBL" id="CP006933">
    <property type="protein sequence ID" value="AIS32205.1"/>
    <property type="molecule type" value="Genomic_DNA"/>
</dbReference>
<dbReference type="AlphaFoldDB" id="A0A089ZGH5"/>
<dbReference type="STRING" id="2162.BRM9_1390"/>
<dbReference type="EMBL" id="JADIIL010000025">
    <property type="protein sequence ID" value="MBF4475194.1"/>
    <property type="molecule type" value="Genomic_DNA"/>
</dbReference>
<accession>A0A089ZGH5</accession>
<sequence length="354" mass="39502">MDEKGYTITPMAFLLLIPVIIFAVAFGDIVNEINQYSTITIGSDVTGGTVSSIYSAIKDGAGDSGRYAAYNASRKVIDDQVFLTDSKDYVKQIVTDQLNAHVIDACSKLSQETGRTIYINNVLIPTNTTNTTFDATFEKEDIEVTQVDPYGNGDPFGYYVVVKSGVPIKVVQEGQVYEGTLPEITGYAPIIGIEDPYIWIKTSFRKRDVIYDYPHYEKNYLGNVDYHFDDNITITEVQHLWDCLNGTDNPQNLSLLPQYFPDPAGLNFFERLEGKQISGENNESRMSTFIIGNPLSDVYQSKTISAIDHEYFAGVTGTRITINGTVTFNDPAGKPFYLSSAYKNYFSLLSNYDI</sequence>
<reference evidence="3" key="3">
    <citation type="submission" date="2020-10" db="EMBL/GenBank/DDBJ databases">
        <title>Dehalococcoides mccartyi of a TCE/Cr reducing biochatode.</title>
        <authorList>
            <person name="Matturro B."/>
        </authorList>
    </citation>
    <scope>NUCLEOTIDE SEQUENCE</scope>
    <source>
        <strain evidence="3">Bin2</strain>
    </source>
</reference>
<dbReference type="Proteomes" id="UP000029661">
    <property type="component" value="Chromosome"/>
</dbReference>
<dbReference type="EMBL" id="LN734822">
    <property type="protein sequence ID" value="CEL24560.1"/>
    <property type="molecule type" value="Genomic_DNA"/>
</dbReference>
<protein>
    <submittedName>
        <fullName evidence="1">Uncharacterized protein</fullName>
    </submittedName>
</protein>
<evidence type="ECO:0000313" key="4">
    <source>
        <dbReference type="Proteomes" id="UP000029661"/>
    </source>
</evidence>
<dbReference type="OrthoDB" id="69718at2157"/>
<keyword evidence="5" id="KW-1185">Reference proteome</keyword>
<gene>
    <name evidence="1" type="ORF">BRM9_1390</name>
    <name evidence="3" type="ORF">ISP06_06970</name>
    <name evidence="2" type="ORF">MB9_0920</name>
</gene>
<dbReference type="Proteomes" id="UP000606900">
    <property type="component" value="Unassembled WGS sequence"/>
</dbReference>
<evidence type="ECO:0000313" key="3">
    <source>
        <dbReference type="EMBL" id="MBF4475194.1"/>
    </source>
</evidence>
<evidence type="ECO:0000313" key="2">
    <source>
        <dbReference type="EMBL" id="CEL24560.1"/>
    </source>
</evidence>
<reference evidence="2" key="2">
    <citation type="submission" date="2014-09" db="EMBL/GenBank/DDBJ databases">
        <authorList>
            <person name="Bishop-Lilly K.A."/>
            <person name="Broomall S.M."/>
            <person name="Chain P.S."/>
            <person name="Chertkov O."/>
            <person name="Coyne S.R."/>
            <person name="Daligault H.E."/>
            <person name="Davenport K.W."/>
            <person name="Erkkila T."/>
            <person name="Frey K.G."/>
            <person name="Gibbons H.S."/>
            <person name="Gu W."/>
            <person name="Jaissle J."/>
            <person name="Johnson S.L."/>
            <person name="Koroleva G.I."/>
            <person name="Ladner J.T."/>
            <person name="Lo C.-C."/>
            <person name="Minogue T.D."/>
            <person name="Munk C."/>
            <person name="Palacios G.F."/>
            <person name="Redden C.L."/>
            <person name="Rosenzweig C.N."/>
            <person name="Scholz M.B."/>
            <person name="Teshima H."/>
            <person name="Xu Y."/>
        </authorList>
    </citation>
    <scope>NUCLEOTIDE SEQUENCE</scope>
    <source>
        <strain evidence="2">Mb9</strain>
    </source>
</reference>
<reference evidence="1" key="1">
    <citation type="submission" date="2013-12" db="EMBL/GenBank/DDBJ databases">
        <title>The complete genome sequence of Methanobacterium sp. BRM9.</title>
        <authorList>
            <consortium name="Pastoral Greenhouse Gas Research Consortium"/>
            <person name="Kelly W.J."/>
            <person name="Leahy S.C."/>
            <person name="Perry R."/>
            <person name="Li D."/>
            <person name="Altermann E."/>
            <person name="Lambie S.C."/>
            <person name="Attwood G.T."/>
        </authorList>
    </citation>
    <scope>NUCLEOTIDE SEQUENCE [LARGE SCALE GENOMIC DNA]</scope>
    <source>
        <strain evidence="1">BRM9</strain>
    </source>
</reference>
<evidence type="ECO:0000313" key="5">
    <source>
        <dbReference type="Proteomes" id="UP000062768"/>
    </source>
</evidence>
<proteinExistence type="predicted"/>
<organism evidence="1 4">
    <name type="scientific">Methanobacterium formicicum</name>
    <dbReference type="NCBI Taxonomy" id="2162"/>
    <lineage>
        <taxon>Archaea</taxon>
        <taxon>Methanobacteriati</taxon>
        <taxon>Methanobacteriota</taxon>
        <taxon>Methanomada group</taxon>
        <taxon>Methanobacteria</taxon>
        <taxon>Methanobacteriales</taxon>
        <taxon>Methanobacteriaceae</taxon>
        <taxon>Methanobacterium</taxon>
    </lineage>
</organism>
<dbReference type="KEGG" id="mfc:BRM9_1390"/>
<name>A0A089ZGH5_METFO</name>
<evidence type="ECO:0000313" key="1">
    <source>
        <dbReference type="EMBL" id="AIS32205.1"/>
    </source>
</evidence>
<dbReference type="Proteomes" id="UP000062768">
    <property type="component" value="Chromosome I"/>
</dbReference>